<dbReference type="InterPro" id="IPR050541">
    <property type="entry name" value="LRR_TM_domain-containing"/>
</dbReference>
<evidence type="ECO:0000256" key="4">
    <source>
        <dbReference type="SAM" id="Phobius"/>
    </source>
</evidence>
<dbReference type="InterPro" id="IPR001611">
    <property type="entry name" value="Leu-rich_rpt"/>
</dbReference>
<accession>A0ABP0F838</accession>
<keyword evidence="4" id="KW-0472">Membrane</keyword>
<reference evidence="6 7" key="1">
    <citation type="submission" date="2024-02" db="EMBL/GenBank/DDBJ databases">
        <authorList>
            <person name="Daric V."/>
            <person name="Darras S."/>
        </authorList>
    </citation>
    <scope>NUCLEOTIDE SEQUENCE [LARGE SCALE GENOMIC DNA]</scope>
</reference>
<proteinExistence type="predicted"/>
<evidence type="ECO:0000256" key="5">
    <source>
        <dbReference type="SAM" id="SignalP"/>
    </source>
</evidence>
<keyword evidence="5" id="KW-0732">Signal</keyword>
<dbReference type="Gene3D" id="3.80.10.10">
    <property type="entry name" value="Ribonuclease Inhibitor"/>
    <property type="match status" value="2"/>
</dbReference>
<feature type="chain" id="PRO_5046925759" evidence="5">
    <location>
        <begin position="17"/>
        <end position="717"/>
    </location>
</feature>
<feature type="region of interest" description="Disordered" evidence="3">
    <location>
        <begin position="465"/>
        <end position="486"/>
    </location>
</feature>
<keyword evidence="7" id="KW-1185">Reference proteome</keyword>
<dbReference type="EMBL" id="CAWYQH010000013">
    <property type="protein sequence ID" value="CAK8674477.1"/>
    <property type="molecule type" value="Genomic_DNA"/>
</dbReference>
<dbReference type="Pfam" id="PF13306">
    <property type="entry name" value="LRR_5"/>
    <property type="match status" value="1"/>
</dbReference>
<organism evidence="6 7">
    <name type="scientific">Clavelina lepadiformis</name>
    <name type="common">Light-bulb sea squirt</name>
    <name type="synonym">Ascidia lepadiformis</name>
    <dbReference type="NCBI Taxonomy" id="159417"/>
    <lineage>
        <taxon>Eukaryota</taxon>
        <taxon>Metazoa</taxon>
        <taxon>Chordata</taxon>
        <taxon>Tunicata</taxon>
        <taxon>Ascidiacea</taxon>
        <taxon>Aplousobranchia</taxon>
        <taxon>Clavelinidae</taxon>
        <taxon>Clavelina</taxon>
    </lineage>
</organism>
<evidence type="ECO:0000256" key="2">
    <source>
        <dbReference type="ARBA" id="ARBA00022737"/>
    </source>
</evidence>
<dbReference type="InterPro" id="IPR032675">
    <property type="entry name" value="LRR_dom_sf"/>
</dbReference>
<dbReference type="PANTHER" id="PTHR24369:SF216">
    <property type="entry name" value="CD180 MOLECULE"/>
    <property type="match status" value="1"/>
</dbReference>
<sequence length="717" mass="80758">MWRLLLMLHLPALAFASQPFVYNSNNQFGGITYNNDYPDYYNDSNFTMIYDEDGNINGNAILPVLTECQVDIICPQENNLVPIADENVECQKHVDCYDLSEFPNNIPRDAFAIAIQECQFSELNYENMKNFTEVADLMINFNDLVNVASGTFQAQRNLEHLRIIGNRLPEIWNNTFLGLDSLVTIDLSNNHIQRIGRDSFNHLASVFELSLNLNQIERLPDYAFSDMISLEILILQQNNISYISPYAFQNLVKLNTLNLKTNSLTSIPTRALKILPKLTTLFLGRNPIEIVSRSSLRSMTSLKYLWLEECRIKQIAKRAFNKKNLHTLVLEKNKLKRIPNIGRLRLLKTLVLDGNPWVCDITSLPMMMWLDQHGFSESSVLCAYPEYRKGRDLMEFSRWDLISNVGAPVPVPVTEPPTITDATPTTPNIIATTTDFVITEKSATDAGDELKQSSTVSATEDLRKQTNSFASSPDNWTTENPPVTTQPSLPKLQYIDQNGLNFHQNNFTPGDESVTSSGEEPFTKSLTLAIDYNSAKESDLDIAVSGTVRDNVFHFPTGRNNPPNDDDFDLEDDLDPNSDYVHLTKDQNNKVEEPFDVTAVVAVIVAMSLAAIAMIVFFIWIVRKRRLRQRRRIGHHDVEISLGAKEEAGFAADANSTNGYRLHRSRNGKRRRPDSGKPCENGVKSSNECAMNAKQGEYAECQGSTQTTCGNGDVSKV</sequence>
<evidence type="ECO:0000313" key="6">
    <source>
        <dbReference type="EMBL" id="CAK8674477.1"/>
    </source>
</evidence>
<protein>
    <submittedName>
        <fullName evidence="6">Uncharacterized protein</fullName>
    </submittedName>
</protein>
<evidence type="ECO:0000313" key="7">
    <source>
        <dbReference type="Proteomes" id="UP001642483"/>
    </source>
</evidence>
<feature type="signal peptide" evidence="5">
    <location>
        <begin position="1"/>
        <end position="16"/>
    </location>
</feature>
<feature type="transmembrane region" description="Helical" evidence="4">
    <location>
        <begin position="597"/>
        <end position="622"/>
    </location>
</feature>
<keyword evidence="4" id="KW-0812">Transmembrane</keyword>
<dbReference type="PROSITE" id="PS51450">
    <property type="entry name" value="LRR"/>
    <property type="match status" value="3"/>
</dbReference>
<feature type="region of interest" description="Disordered" evidence="3">
    <location>
        <begin position="655"/>
        <end position="685"/>
    </location>
</feature>
<dbReference type="SMART" id="SM00369">
    <property type="entry name" value="LRR_TYP"/>
    <property type="match status" value="9"/>
</dbReference>
<keyword evidence="1" id="KW-0433">Leucine-rich repeat</keyword>
<dbReference type="PANTHER" id="PTHR24369">
    <property type="entry name" value="ANTIGEN BSP, PUTATIVE-RELATED"/>
    <property type="match status" value="1"/>
</dbReference>
<gene>
    <name evidence="6" type="ORF">CVLEPA_LOCUS4173</name>
</gene>
<comment type="caution">
    <text evidence="6">The sequence shown here is derived from an EMBL/GenBank/DDBJ whole genome shotgun (WGS) entry which is preliminary data.</text>
</comment>
<evidence type="ECO:0000256" key="1">
    <source>
        <dbReference type="ARBA" id="ARBA00022614"/>
    </source>
</evidence>
<feature type="compositionally biased region" description="Basic residues" evidence="3">
    <location>
        <begin position="661"/>
        <end position="672"/>
    </location>
</feature>
<dbReference type="InterPro" id="IPR003591">
    <property type="entry name" value="Leu-rich_rpt_typical-subtyp"/>
</dbReference>
<dbReference type="SUPFAM" id="SSF52058">
    <property type="entry name" value="L domain-like"/>
    <property type="match status" value="1"/>
</dbReference>
<dbReference type="Proteomes" id="UP001642483">
    <property type="component" value="Unassembled WGS sequence"/>
</dbReference>
<dbReference type="InterPro" id="IPR026906">
    <property type="entry name" value="LRR_5"/>
</dbReference>
<evidence type="ECO:0000256" key="3">
    <source>
        <dbReference type="SAM" id="MobiDB-lite"/>
    </source>
</evidence>
<keyword evidence="2" id="KW-0677">Repeat</keyword>
<name>A0ABP0F838_CLALP</name>
<keyword evidence="4" id="KW-1133">Transmembrane helix</keyword>